<accession>A0AAV7BJN3</accession>
<dbReference type="AlphaFoldDB" id="A0AAV7BJN3"/>
<evidence type="ECO:0000313" key="2">
    <source>
        <dbReference type="Proteomes" id="UP000824782"/>
    </source>
</evidence>
<proteinExistence type="predicted"/>
<gene>
    <name evidence="1" type="ORF">GDO81_012177</name>
</gene>
<reference evidence="1" key="1">
    <citation type="thesis" date="2020" institute="ProQuest LLC" country="789 East Eisenhower Parkway, Ann Arbor, MI, USA">
        <title>Comparative Genomics and Chromosome Evolution.</title>
        <authorList>
            <person name="Mudd A.B."/>
        </authorList>
    </citation>
    <scope>NUCLEOTIDE SEQUENCE</scope>
    <source>
        <strain evidence="1">237g6f4</strain>
        <tissue evidence="1">Blood</tissue>
    </source>
</reference>
<dbReference type="EMBL" id="WNYA01000005">
    <property type="protein sequence ID" value="KAG8572831.1"/>
    <property type="molecule type" value="Genomic_DNA"/>
</dbReference>
<protein>
    <submittedName>
        <fullName evidence="1">Uncharacterized protein</fullName>
    </submittedName>
</protein>
<evidence type="ECO:0000313" key="1">
    <source>
        <dbReference type="EMBL" id="KAG8572831.1"/>
    </source>
</evidence>
<keyword evidence="2" id="KW-1185">Reference proteome</keyword>
<name>A0AAV7BJN3_ENGPU</name>
<organism evidence="1 2">
    <name type="scientific">Engystomops pustulosus</name>
    <name type="common">Tungara frog</name>
    <name type="synonym">Physalaemus pustulosus</name>
    <dbReference type="NCBI Taxonomy" id="76066"/>
    <lineage>
        <taxon>Eukaryota</taxon>
        <taxon>Metazoa</taxon>
        <taxon>Chordata</taxon>
        <taxon>Craniata</taxon>
        <taxon>Vertebrata</taxon>
        <taxon>Euteleostomi</taxon>
        <taxon>Amphibia</taxon>
        <taxon>Batrachia</taxon>
        <taxon>Anura</taxon>
        <taxon>Neobatrachia</taxon>
        <taxon>Hyloidea</taxon>
        <taxon>Leptodactylidae</taxon>
        <taxon>Leiuperinae</taxon>
        <taxon>Engystomops</taxon>
    </lineage>
</organism>
<dbReference type="Proteomes" id="UP000824782">
    <property type="component" value="Unassembled WGS sequence"/>
</dbReference>
<comment type="caution">
    <text evidence="1">The sequence shown here is derived from an EMBL/GenBank/DDBJ whole genome shotgun (WGS) entry which is preliminary data.</text>
</comment>
<sequence length="73" mass="8628">MQPILIAAMKNQLLSSDFFFKRKHLDFQKPPFKWMKLTFCHKFITKSGDCYPMSDKCRPTSDQENDRALNSPQ</sequence>